<dbReference type="Proteomes" id="UP000248729">
    <property type="component" value="Unassembled WGS sequence"/>
</dbReference>
<name>A0A2J8FVA0_VIBDI</name>
<keyword evidence="5" id="KW-0378">Hydrolase</keyword>
<dbReference type="InterPro" id="IPR023214">
    <property type="entry name" value="HAD_sf"/>
</dbReference>
<dbReference type="SFLD" id="SFLDG01135">
    <property type="entry name" value="C1.5.6:_HAD__Beta-PGM__Phospha"/>
    <property type="match status" value="1"/>
</dbReference>
<comment type="caution">
    <text evidence="5">The sequence shown here is derived from an EMBL/GenBank/DDBJ whole genome shotgun (WGS) entry which is preliminary data.</text>
</comment>
<accession>A0A2J8FVA0</accession>
<dbReference type="AlphaFoldDB" id="A0A2J8FVA0"/>
<dbReference type="GO" id="GO:0046872">
    <property type="term" value="F:metal ion binding"/>
    <property type="evidence" value="ECO:0007669"/>
    <property type="project" value="UniProtKB-KW"/>
</dbReference>
<dbReference type="Gene3D" id="1.10.150.240">
    <property type="entry name" value="Putative phosphatase, domain 2"/>
    <property type="match status" value="1"/>
</dbReference>
<keyword evidence="4" id="KW-0460">Magnesium</keyword>
<gene>
    <name evidence="5" type="ORF">C1N32_17135</name>
    <name evidence="6" type="ORF">DET48_10887</name>
</gene>
<dbReference type="RefSeq" id="WP_042487349.1">
    <property type="nucleotide sequence ID" value="NZ_CBCRWT010000015.1"/>
</dbReference>
<evidence type="ECO:0000313" key="5">
    <source>
        <dbReference type="EMBL" id="PNI03317.1"/>
    </source>
</evidence>
<dbReference type="SUPFAM" id="SSF56784">
    <property type="entry name" value="HAD-like"/>
    <property type="match status" value="1"/>
</dbReference>
<reference evidence="5 7" key="1">
    <citation type="submission" date="2018-01" db="EMBL/GenBank/DDBJ databases">
        <title>Draft genome sequences of six Vibrio diazotrophicus strains isolated from deep-sea sediments of the Baltic Sea.</title>
        <authorList>
            <person name="Castillo D."/>
            <person name="Vandieken V."/>
            <person name="Chiang O."/>
            <person name="Middelboe M."/>
        </authorList>
    </citation>
    <scope>NUCLEOTIDE SEQUENCE [LARGE SCALE GENOMIC DNA]</scope>
    <source>
        <strain evidence="5 7">60.27F</strain>
    </source>
</reference>
<evidence type="ECO:0000256" key="4">
    <source>
        <dbReference type="ARBA" id="ARBA00022842"/>
    </source>
</evidence>
<proteinExistence type="inferred from homology"/>
<evidence type="ECO:0000313" key="6">
    <source>
        <dbReference type="EMBL" id="RAS65215.1"/>
    </source>
</evidence>
<evidence type="ECO:0000256" key="1">
    <source>
        <dbReference type="ARBA" id="ARBA00001946"/>
    </source>
</evidence>
<reference evidence="6 8" key="2">
    <citation type="submission" date="2018-06" db="EMBL/GenBank/DDBJ databases">
        <title>Freshwater and sediment microbial communities from various areas in North America, analyzing microbe dynamics in response to fracking.</title>
        <authorList>
            <person name="Lamendella R."/>
        </authorList>
    </citation>
    <scope>NUCLEOTIDE SEQUENCE [LARGE SCALE GENOMIC DNA]</scope>
    <source>
        <strain evidence="6 8">99A</strain>
    </source>
</reference>
<dbReference type="SFLD" id="SFLDG01129">
    <property type="entry name" value="C1.5:_HAD__Beta-PGM__Phosphata"/>
    <property type="match status" value="1"/>
</dbReference>
<evidence type="ECO:0000313" key="8">
    <source>
        <dbReference type="Proteomes" id="UP000248729"/>
    </source>
</evidence>
<dbReference type="SFLD" id="SFLDS00003">
    <property type="entry name" value="Haloacid_Dehalogenase"/>
    <property type="match status" value="1"/>
</dbReference>
<dbReference type="InterPro" id="IPR041492">
    <property type="entry name" value="HAD_2"/>
</dbReference>
<dbReference type="InterPro" id="IPR051600">
    <property type="entry name" value="Beta-PGM-like"/>
</dbReference>
<evidence type="ECO:0000313" key="7">
    <source>
        <dbReference type="Proteomes" id="UP000236449"/>
    </source>
</evidence>
<organism evidence="5 7">
    <name type="scientific">Vibrio diazotrophicus</name>
    <dbReference type="NCBI Taxonomy" id="685"/>
    <lineage>
        <taxon>Bacteria</taxon>
        <taxon>Pseudomonadati</taxon>
        <taxon>Pseudomonadota</taxon>
        <taxon>Gammaproteobacteria</taxon>
        <taxon>Vibrionales</taxon>
        <taxon>Vibrionaceae</taxon>
        <taxon>Vibrio</taxon>
    </lineage>
</organism>
<keyword evidence="3" id="KW-0479">Metal-binding</keyword>
<dbReference type="Proteomes" id="UP000236449">
    <property type="component" value="Unassembled WGS sequence"/>
</dbReference>
<comment type="similarity">
    <text evidence="2">Belongs to the HAD-like hydrolase superfamily. CbbY/CbbZ/Gph/YieH family.</text>
</comment>
<dbReference type="PANTHER" id="PTHR46193">
    <property type="entry name" value="6-PHOSPHOGLUCONATE PHOSPHATASE"/>
    <property type="match status" value="1"/>
</dbReference>
<protein>
    <submittedName>
        <fullName evidence="5">HAD family hydrolase</fullName>
    </submittedName>
    <submittedName>
        <fullName evidence="6">HAD superfamily hydrolase (TIGR01509 family)</fullName>
    </submittedName>
</protein>
<dbReference type="InterPro" id="IPR006439">
    <property type="entry name" value="HAD-SF_hydro_IA"/>
</dbReference>
<dbReference type="InterPro" id="IPR036412">
    <property type="entry name" value="HAD-like_sf"/>
</dbReference>
<dbReference type="Pfam" id="PF13419">
    <property type="entry name" value="HAD_2"/>
    <property type="match status" value="1"/>
</dbReference>
<comment type="cofactor">
    <cofactor evidence="1">
        <name>Mg(2+)</name>
        <dbReference type="ChEBI" id="CHEBI:18420"/>
    </cofactor>
</comment>
<dbReference type="EMBL" id="QLTR01000008">
    <property type="protein sequence ID" value="RAS65215.1"/>
    <property type="molecule type" value="Genomic_DNA"/>
</dbReference>
<dbReference type="CDD" id="cd07526">
    <property type="entry name" value="HAD_BPGM_like"/>
    <property type="match status" value="1"/>
</dbReference>
<dbReference type="InterPro" id="IPR023198">
    <property type="entry name" value="PGP-like_dom2"/>
</dbReference>
<dbReference type="GeneID" id="94026584"/>
<dbReference type="PANTHER" id="PTHR46193:SF10">
    <property type="entry name" value="6-PHOSPHOGLUCONATE PHOSPHATASE"/>
    <property type="match status" value="1"/>
</dbReference>
<dbReference type="GO" id="GO:0016787">
    <property type="term" value="F:hydrolase activity"/>
    <property type="evidence" value="ECO:0007669"/>
    <property type="project" value="UniProtKB-KW"/>
</dbReference>
<evidence type="ECO:0000256" key="2">
    <source>
        <dbReference type="ARBA" id="ARBA00006171"/>
    </source>
</evidence>
<dbReference type="EMBL" id="POSK01000012">
    <property type="protein sequence ID" value="PNI03317.1"/>
    <property type="molecule type" value="Genomic_DNA"/>
</dbReference>
<dbReference type="NCBIfam" id="TIGR01509">
    <property type="entry name" value="HAD-SF-IA-v3"/>
    <property type="match status" value="1"/>
</dbReference>
<evidence type="ECO:0000256" key="3">
    <source>
        <dbReference type="ARBA" id="ARBA00022723"/>
    </source>
</evidence>
<dbReference type="Gene3D" id="3.40.50.1000">
    <property type="entry name" value="HAD superfamily/HAD-like"/>
    <property type="match status" value="1"/>
</dbReference>
<sequence length="218" mass="24543">MVGKKTNCVIFDCEGTLVDSERLCCEALVQVFNEIGAELSIEDIIDNFEGGKIADIMHSTLQLAEKTADIDVLEQRYREVLEPLFLQKLTPMRGAVALLDWLRETETEFCVTSNAPKDRIESILKSAGLYSYFQGKIFSAFEANSWKPEPDLIRYCAMNMGFMLDECVYVDDTHKGVKAGLNAGVTTFQITPLTWQNRVSHPKVTVLESLEQLTLYLA</sequence>
<dbReference type="OrthoDB" id="9800058at2"/>